<keyword evidence="3" id="KW-1185">Reference proteome</keyword>
<dbReference type="InParanoid" id="A0A1J7IT24"/>
<evidence type="ECO:0000256" key="1">
    <source>
        <dbReference type="SAM" id="MobiDB-lite"/>
    </source>
</evidence>
<gene>
    <name evidence="2" type="ORF">CONLIGDRAFT_642581</name>
</gene>
<evidence type="ECO:0000313" key="3">
    <source>
        <dbReference type="Proteomes" id="UP000182658"/>
    </source>
</evidence>
<reference evidence="2 3" key="1">
    <citation type="submission" date="2016-10" db="EMBL/GenBank/DDBJ databases">
        <title>Draft genome sequence of Coniochaeta ligniaria NRRL30616, a lignocellulolytic fungus for bioabatement of inhibitors in plant biomass hydrolysates.</title>
        <authorList>
            <consortium name="DOE Joint Genome Institute"/>
            <person name="Jimenez D.J."/>
            <person name="Hector R.E."/>
            <person name="Riley R."/>
            <person name="Sun H."/>
            <person name="Grigoriev I.V."/>
            <person name="Van Elsas J.D."/>
            <person name="Nichols N.N."/>
        </authorList>
    </citation>
    <scope>NUCLEOTIDE SEQUENCE [LARGE SCALE GENOMIC DNA]</scope>
    <source>
        <strain evidence="2 3">NRRL 30616</strain>
    </source>
</reference>
<dbReference type="Proteomes" id="UP000182658">
    <property type="component" value="Unassembled WGS sequence"/>
</dbReference>
<feature type="compositionally biased region" description="Basic and acidic residues" evidence="1">
    <location>
        <begin position="313"/>
        <end position="325"/>
    </location>
</feature>
<sequence length="476" mass="53356">MGSRREDRIYRARQRELFAYDSDSSRTGRCEKVQAPRYSAAADRHQREMEGKQMDVDALEVKAETRGQGSPRDDRQTQPSSHESGFEGKHGHTLQHSAEAAKHAEATRRAIHRYDQRKFPTPRGLESKNDHTVHNAASAANRAQERNRVIRPLIDVNSTHCRGESGTRHDLKEIQGDTSAVIRAGAASQIPRSVRDTKPTRKYRTLVIWKAEAEETQRYKLQSATSAATRLRTCNAAMQLPVKPESNSAHENNKLPLSRPDGKHGHTLQHVAIASGRVYELRRTLQYGSRRLTASPDNVDRSTIKQAHLASIPEDKVSDRNEPKPLRHQLTHVSQSLQGDQGEQNRGKKAQALPVAAALPLPDSPASNSSQSHGDQQRRPKLVRAEAYRHKGTVTTEQVVAEEVASAVEGQINGLNEELSRYWVSGREMTTTADEAAEKKRARFRAAVRRVWLRVVEGVRKRREKEVLASQGSKDC</sequence>
<organism evidence="2 3">
    <name type="scientific">Coniochaeta ligniaria NRRL 30616</name>
    <dbReference type="NCBI Taxonomy" id="1408157"/>
    <lineage>
        <taxon>Eukaryota</taxon>
        <taxon>Fungi</taxon>
        <taxon>Dikarya</taxon>
        <taxon>Ascomycota</taxon>
        <taxon>Pezizomycotina</taxon>
        <taxon>Sordariomycetes</taxon>
        <taxon>Sordariomycetidae</taxon>
        <taxon>Coniochaetales</taxon>
        <taxon>Coniochaetaceae</taxon>
        <taxon>Coniochaeta</taxon>
    </lineage>
</organism>
<evidence type="ECO:0000313" key="2">
    <source>
        <dbReference type="EMBL" id="OIW30485.1"/>
    </source>
</evidence>
<feature type="region of interest" description="Disordered" evidence="1">
    <location>
        <begin position="359"/>
        <end position="380"/>
    </location>
</feature>
<dbReference type="EMBL" id="KV875096">
    <property type="protein sequence ID" value="OIW30485.1"/>
    <property type="molecule type" value="Genomic_DNA"/>
</dbReference>
<feature type="compositionally biased region" description="Low complexity" evidence="1">
    <location>
        <begin position="359"/>
        <end position="370"/>
    </location>
</feature>
<name>A0A1J7IT24_9PEZI</name>
<accession>A0A1J7IT24</accession>
<feature type="region of interest" description="Disordered" evidence="1">
    <location>
        <begin position="307"/>
        <end position="327"/>
    </location>
</feature>
<proteinExistence type="predicted"/>
<feature type="region of interest" description="Disordered" evidence="1">
    <location>
        <begin position="243"/>
        <end position="265"/>
    </location>
</feature>
<dbReference type="AlphaFoldDB" id="A0A1J7IT24"/>
<feature type="compositionally biased region" description="Basic and acidic residues" evidence="1">
    <location>
        <begin position="42"/>
        <end position="76"/>
    </location>
</feature>
<feature type="compositionally biased region" description="Basic and acidic residues" evidence="1">
    <location>
        <begin position="19"/>
        <end position="34"/>
    </location>
</feature>
<protein>
    <submittedName>
        <fullName evidence="2">Uncharacterized protein</fullName>
    </submittedName>
</protein>
<feature type="region of interest" description="Disordered" evidence="1">
    <location>
        <begin position="19"/>
        <end position="106"/>
    </location>
</feature>